<organism evidence="1">
    <name type="scientific">Agrobacterium albertimagni</name>
    <dbReference type="NCBI Taxonomy" id="147266"/>
    <lineage>
        <taxon>Bacteria</taxon>
        <taxon>Pseudomonadati</taxon>
        <taxon>Pseudomonadota</taxon>
        <taxon>Alphaproteobacteria</taxon>
        <taxon>Hyphomicrobiales</taxon>
        <taxon>Rhizobiaceae</taxon>
        <taxon>Rhizobium/Agrobacterium group</taxon>
        <taxon>Agrobacterium</taxon>
    </lineage>
</organism>
<dbReference type="InterPro" id="IPR036390">
    <property type="entry name" value="WH_DNA-bd_sf"/>
</dbReference>
<dbReference type="InterPro" id="IPR036388">
    <property type="entry name" value="WH-like_DNA-bd_sf"/>
</dbReference>
<dbReference type="GO" id="GO:0005829">
    <property type="term" value="C:cytosol"/>
    <property type="evidence" value="ECO:0007669"/>
    <property type="project" value="TreeGrafter"/>
</dbReference>
<dbReference type="PANTHER" id="PTHR33221">
    <property type="entry name" value="WINGED HELIX-TURN-HELIX TRANSCRIPTIONAL REGULATOR, RRF2 FAMILY"/>
    <property type="match status" value="1"/>
</dbReference>
<dbReference type="Pfam" id="PF02082">
    <property type="entry name" value="Rrf2"/>
    <property type="match status" value="1"/>
</dbReference>
<proteinExistence type="predicted"/>
<dbReference type="PROSITE" id="PS51197">
    <property type="entry name" value="HTH_RRF2_2"/>
    <property type="match status" value="1"/>
</dbReference>
<gene>
    <name evidence="1" type="ORF">ENP70_13730</name>
</gene>
<accession>A0A7C1SY84</accession>
<sequence>MRGDSRLSRMLHVLIHLGRRSEPATSELIARMLNTNPVVVRRTMAGLRERGYVQSEKGHGGGWTLTKSLNEISLLDVYEALERPELFCLVSASDHAGCLVEISVNEALEDARREAEALLLSRFATLKLSDIADNFDRRLEMLGLSSGAQGFET</sequence>
<protein>
    <submittedName>
        <fullName evidence="1">Rrf2 family transcriptional regulator</fullName>
    </submittedName>
</protein>
<reference evidence="1" key="1">
    <citation type="journal article" date="2020" name="mSystems">
        <title>Genome- and Community-Level Interaction Insights into Carbon Utilization and Element Cycling Functions of Hydrothermarchaeota in Hydrothermal Sediment.</title>
        <authorList>
            <person name="Zhou Z."/>
            <person name="Liu Y."/>
            <person name="Xu W."/>
            <person name="Pan J."/>
            <person name="Luo Z.H."/>
            <person name="Li M."/>
        </authorList>
    </citation>
    <scope>NUCLEOTIDE SEQUENCE [LARGE SCALE GENOMIC DNA]</scope>
    <source>
        <strain evidence="1">SpSt-243</strain>
    </source>
</reference>
<dbReference type="EMBL" id="DSKI01000708">
    <property type="protein sequence ID" value="HEB44720.1"/>
    <property type="molecule type" value="Genomic_DNA"/>
</dbReference>
<dbReference type="Gene3D" id="1.10.10.10">
    <property type="entry name" value="Winged helix-like DNA-binding domain superfamily/Winged helix DNA-binding domain"/>
    <property type="match status" value="1"/>
</dbReference>
<dbReference type="PANTHER" id="PTHR33221:SF15">
    <property type="entry name" value="HTH-TYPE TRANSCRIPTIONAL REGULATOR YWGB-RELATED"/>
    <property type="match status" value="1"/>
</dbReference>
<dbReference type="AlphaFoldDB" id="A0A7C1SY84"/>
<evidence type="ECO:0000313" key="1">
    <source>
        <dbReference type="EMBL" id="HEB44720.1"/>
    </source>
</evidence>
<comment type="caution">
    <text evidence="1">The sequence shown here is derived from an EMBL/GenBank/DDBJ whole genome shotgun (WGS) entry which is preliminary data.</text>
</comment>
<dbReference type="GO" id="GO:0003700">
    <property type="term" value="F:DNA-binding transcription factor activity"/>
    <property type="evidence" value="ECO:0007669"/>
    <property type="project" value="TreeGrafter"/>
</dbReference>
<dbReference type="InterPro" id="IPR000944">
    <property type="entry name" value="Tscrpt_reg_Rrf2"/>
</dbReference>
<dbReference type="SUPFAM" id="SSF46785">
    <property type="entry name" value="Winged helix' DNA-binding domain"/>
    <property type="match status" value="1"/>
</dbReference>
<name>A0A7C1SY84_9HYPH</name>